<dbReference type="AlphaFoldDB" id="A0A0N0NJN8"/>
<dbReference type="GO" id="GO:0004812">
    <property type="term" value="F:aminoacyl-tRNA ligase activity"/>
    <property type="evidence" value="ECO:0007669"/>
    <property type="project" value="InterPro"/>
</dbReference>
<name>A0A0N0NJN8_9EURO</name>
<evidence type="ECO:0000259" key="2">
    <source>
        <dbReference type="Pfam" id="PF12697"/>
    </source>
</evidence>
<proteinExistence type="predicted"/>
<reference evidence="3 4" key="1">
    <citation type="submission" date="2015-06" db="EMBL/GenBank/DDBJ databases">
        <title>Draft genome of the ant-associated black yeast Phialophora attae CBS 131958.</title>
        <authorList>
            <person name="Moreno L.F."/>
            <person name="Stielow B.J."/>
            <person name="de Hoog S."/>
            <person name="Vicente V.A."/>
            <person name="Weiss V.A."/>
            <person name="de Vries M."/>
            <person name="Cruz L.M."/>
            <person name="Souza E.M."/>
        </authorList>
    </citation>
    <scope>NUCLEOTIDE SEQUENCE [LARGE SCALE GENOMIC DNA]</scope>
    <source>
        <strain evidence="3 4">CBS 131958</strain>
    </source>
</reference>
<dbReference type="Pfam" id="PF12697">
    <property type="entry name" value="Abhydrolase_6"/>
    <property type="match status" value="1"/>
</dbReference>
<keyword evidence="1" id="KW-0732">Signal</keyword>
<accession>A0A0N0NJN8</accession>
<gene>
    <name evidence="3" type="ORF">AB675_1537</name>
</gene>
<evidence type="ECO:0000313" key="4">
    <source>
        <dbReference type="Proteomes" id="UP000038010"/>
    </source>
</evidence>
<dbReference type="InterPro" id="IPR001412">
    <property type="entry name" value="aa-tRNA-synth_I_CS"/>
</dbReference>
<dbReference type="PROSITE" id="PS00178">
    <property type="entry name" value="AA_TRNA_LIGASE_I"/>
    <property type="match status" value="1"/>
</dbReference>
<evidence type="ECO:0000256" key="1">
    <source>
        <dbReference type="SAM" id="SignalP"/>
    </source>
</evidence>
<dbReference type="GeneID" id="28733316"/>
<dbReference type="PANTHER" id="PTHR42886">
    <property type="entry name" value="RE40534P-RELATED"/>
    <property type="match status" value="1"/>
</dbReference>
<feature type="signal peptide" evidence="1">
    <location>
        <begin position="1"/>
        <end position="18"/>
    </location>
</feature>
<feature type="chain" id="PRO_5005856812" description="AB hydrolase-1 domain-containing protein" evidence="1">
    <location>
        <begin position="19"/>
        <end position="385"/>
    </location>
</feature>
<dbReference type="GO" id="GO:0005524">
    <property type="term" value="F:ATP binding"/>
    <property type="evidence" value="ECO:0007669"/>
    <property type="project" value="InterPro"/>
</dbReference>
<dbReference type="PANTHER" id="PTHR42886:SF87">
    <property type="entry name" value="AB HYDROLASE-1 DOMAIN-CONTAINING PROTEIN"/>
    <property type="match status" value="1"/>
</dbReference>
<organism evidence="3 4">
    <name type="scientific">Cyphellophora attinorum</name>
    <dbReference type="NCBI Taxonomy" id="1664694"/>
    <lineage>
        <taxon>Eukaryota</taxon>
        <taxon>Fungi</taxon>
        <taxon>Dikarya</taxon>
        <taxon>Ascomycota</taxon>
        <taxon>Pezizomycotina</taxon>
        <taxon>Eurotiomycetes</taxon>
        <taxon>Chaetothyriomycetidae</taxon>
        <taxon>Chaetothyriales</taxon>
        <taxon>Cyphellophoraceae</taxon>
        <taxon>Cyphellophora</taxon>
    </lineage>
</organism>
<dbReference type="SUPFAM" id="SSF53474">
    <property type="entry name" value="alpha/beta-Hydrolases"/>
    <property type="match status" value="1"/>
</dbReference>
<sequence length="385" mass="40681">MRCLTLLSLSSAVGLALARNCQNLTVTVSIEGRNGVFNVTATQSNIEVVNFVLDQVQQGHNGTAEVLEGYANVEGTYNLSSTYCTPDSGPGKALQVLTHGVGFDRSYWDASLNEYNYSYVNKAIEAGYSTFFYDRLGIGESSRADPIQDIQSSLEIASLAALTKLLRSGSVPGVQQPYSKVIHVGHSYGSIQTYALVRDYPELSDAIILTGFSQNGSFIADFELGGNFVAVQNSPLASQYPAGYLAAGSKSGVQSNFFAPGDFSPEALDYAYTTGQPVSQGELLTQGGAAAGVNNFAGPVLIITGERDVPFCGGDCDLTGNPNLPNIPSSSKESFPKASEFDVVIVPGAGHGLNLQYSHVFTYSQMLEFLGAVGSGSGGWEDVSK</sequence>
<protein>
    <recommendedName>
        <fullName evidence="2">AB hydrolase-1 domain-containing protein</fullName>
    </recommendedName>
</protein>
<evidence type="ECO:0000313" key="3">
    <source>
        <dbReference type="EMBL" id="KPI37191.1"/>
    </source>
</evidence>
<dbReference type="VEuPathDB" id="FungiDB:AB675_1537"/>
<dbReference type="RefSeq" id="XP_017997154.1">
    <property type="nucleotide sequence ID" value="XM_018141436.1"/>
</dbReference>
<dbReference type="Gene3D" id="3.40.50.1820">
    <property type="entry name" value="alpha/beta hydrolase"/>
    <property type="match status" value="1"/>
</dbReference>
<dbReference type="InterPro" id="IPR000073">
    <property type="entry name" value="AB_hydrolase_1"/>
</dbReference>
<feature type="domain" description="AB hydrolase-1" evidence="2">
    <location>
        <begin position="96"/>
        <end position="356"/>
    </location>
</feature>
<keyword evidence="4" id="KW-1185">Reference proteome</keyword>
<comment type="caution">
    <text evidence="3">The sequence shown here is derived from an EMBL/GenBank/DDBJ whole genome shotgun (WGS) entry which is preliminary data.</text>
</comment>
<dbReference type="Proteomes" id="UP000038010">
    <property type="component" value="Unassembled WGS sequence"/>
</dbReference>
<dbReference type="OrthoDB" id="190201at2759"/>
<dbReference type="EMBL" id="LFJN01000025">
    <property type="protein sequence ID" value="KPI37191.1"/>
    <property type="molecule type" value="Genomic_DNA"/>
</dbReference>
<dbReference type="GO" id="GO:0006418">
    <property type="term" value="P:tRNA aminoacylation for protein translation"/>
    <property type="evidence" value="ECO:0007669"/>
    <property type="project" value="InterPro"/>
</dbReference>
<dbReference type="InterPro" id="IPR029058">
    <property type="entry name" value="AB_hydrolase_fold"/>
</dbReference>